<organism evidence="5 6">
    <name type="scientific">Clostridium butyricum</name>
    <dbReference type="NCBI Taxonomy" id="1492"/>
    <lineage>
        <taxon>Bacteria</taxon>
        <taxon>Bacillati</taxon>
        <taxon>Bacillota</taxon>
        <taxon>Clostridia</taxon>
        <taxon>Eubacteriales</taxon>
        <taxon>Clostridiaceae</taxon>
        <taxon>Clostridium</taxon>
    </lineage>
</organism>
<dbReference type="PANTHER" id="PTHR32114:SF2">
    <property type="entry name" value="ABC TRANSPORTER ABCH.3"/>
    <property type="match status" value="1"/>
</dbReference>
<evidence type="ECO:0000313" key="6">
    <source>
        <dbReference type="Proteomes" id="UP000474042"/>
    </source>
</evidence>
<comment type="subunit">
    <text evidence="2">Heterodimer of SbcC and SbcD.</text>
</comment>
<proteinExistence type="inferred from homology"/>
<feature type="coiled-coil region" evidence="4">
    <location>
        <begin position="450"/>
        <end position="480"/>
    </location>
</feature>
<dbReference type="PANTHER" id="PTHR32114">
    <property type="entry name" value="ABC TRANSPORTER ABCH.3"/>
    <property type="match status" value="1"/>
</dbReference>
<evidence type="ECO:0000313" key="5">
    <source>
        <dbReference type="EMBL" id="NAS18079.1"/>
    </source>
</evidence>
<dbReference type="InterPro" id="IPR027417">
    <property type="entry name" value="P-loop_NTPase"/>
</dbReference>
<sequence length="589" mass="67738">MKLELTHIAITGFKGYKDKVEYDLGFRTVVTGNNALGKSTIGEAIVWALTGCDVYGTEKAATRLVNNRKPKVTEVVLDFLLDGESQTIIRRKKGSSNEVYWNESKITTNDIARDIFKNKNVFLSIVNPYFFPELAPKDAKQLLSDVLKPIGRDEIFAELGDYLVKILNDNGFRMPETFMADTRTDIKEQEENIIYLEGVQDGLKPMEVEEKKEFDDTELKKLQSELDTLKKTDTIESQFLKLIKPKDYIAELSELRVQEATLKSSFNNLALQELLPVEAKRERKDELLKEYRNKKSKLENMDSKFIECDQCGNKIDLTREAKKMLEDEIKEICAAGSKLKREIKNIEEKNAEISETNNKIRTAKETEINDKLARIKIKRQSYLTDAEEHQKAYEEKRQAIIDGSQEQESQRQEKIRLLSSQVSELEFEKQQVINFNASVDAAIKHNNNLIEDQKLNKEKIQNSKNKIEQLKLALDAAKQYNSIKLKKQSAQISKYLDKVDISFEKLTKDGELKDDFKINYEGKEFNKLSNAEKIKAGLEIANLLINLQNLHFPIFVDNAESINEVPELDTQMIQARVTKDTEVKVEVIE</sequence>
<evidence type="ECO:0000256" key="3">
    <source>
        <dbReference type="ARBA" id="ARBA00013368"/>
    </source>
</evidence>
<comment type="similarity">
    <text evidence="1">Belongs to the SMC family. SbcC subfamily.</text>
</comment>
<keyword evidence="4" id="KW-0175">Coiled coil</keyword>
<evidence type="ECO:0000256" key="4">
    <source>
        <dbReference type="SAM" id="Coils"/>
    </source>
</evidence>
<comment type="caution">
    <text evidence="5">The sequence shown here is derived from an EMBL/GenBank/DDBJ whole genome shotgun (WGS) entry which is preliminary data.</text>
</comment>
<dbReference type="Proteomes" id="UP000474042">
    <property type="component" value="Unassembled WGS sequence"/>
</dbReference>
<reference evidence="5 6" key="1">
    <citation type="submission" date="2020-01" db="EMBL/GenBank/DDBJ databases">
        <title>Genome sequence of a 1,3-propanediol producer, Clostridium butyricum S3.</title>
        <authorList>
            <person name="Zhou J."/>
        </authorList>
    </citation>
    <scope>NUCLEOTIDE SEQUENCE [LARGE SCALE GENOMIC DNA]</scope>
    <source>
        <strain evidence="5 6">S3</strain>
    </source>
</reference>
<name>A0A6L9ENF7_CLOBU</name>
<dbReference type="AlphaFoldDB" id="A0A6L9ENF7"/>
<dbReference type="EMBL" id="WOFV02000025">
    <property type="protein sequence ID" value="NAS18079.1"/>
    <property type="molecule type" value="Genomic_DNA"/>
</dbReference>
<evidence type="ECO:0000256" key="2">
    <source>
        <dbReference type="ARBA" id="ARBA00011322"/>
    </source>
</evidence>
<dbReference type="Gene3D" id="3.40.50.300">
    <property type="entry name" value="P-loop containing nucleotide triphosphate hydrolases"/>
    <property type="match status" value="1"/>
</dbReference>
<accession>A0A6L9ENF7</accession>
<dbReference type="SUPFAM" id="SSF52540">
    <property type="entry name" value="P-loop containing nucleoside triphosphate hydrolases"/>
    <property type="match status" value="1"/>
</dbReference>
<feature type="coiled-coil region" evidence="4">
    <location>
        <begin position="329"/>
        <end position="366"/>
    </location>
</feature>
<evidence type="ECO:0000256" key="1">
    <source>
        <dbReference type="ARBA" id="ARBA00006930"/>
    </source>
</evidence>
<protein>
    <recommendedName>
        <fullName evidence="3">Nuclease SbcCD subunit C</fullName>
    </recommendedName>
</protein>
<gene>
    <name evidence="5" type="ORF">GND98_009390</name>
</gene>
<feature type="coiled-coil region" evidence="4">
    <location>
        <begin position="277"/>
        <end position="304"/>
    </location>
</feature>